<comment type="caution">
    <text evidence="3">The sequence shown here is derived from an EMBL/GenBank/DDBJ whole genome shotgun (WGS) entry which is preliminary data.</text>
</comment>
<dbReference type="Pfam" id="PF12158">
    <property type="entry name" value="DUF3592"/>
    <property type="match status" value="1"/>
</dbReference>
<keyword evidence="4" id="KW-1185">Reference proteome</keyword>
<dbReference type="AlphaFoldDB" id="A0A8J3N2V6"/>
<reference evidence="3" key="1">
    <citation type="submission" date="2020-10" db="EMBL/GenBank/DDBJ databases">
        <title>Taxonomic study of unclassified bacteria belonging to the class Ktedonobacteria.</title>
        <authorList>
            <person name="Yabe S."/>
            <person name="Wang C.M."/>
            <person name="Zheng Y."/>
            <person name="Sakai Y."/>
            <person name="Cavaletti L."/>
            <person name="Monciardini P."/>
            <person name="Donadio S."/>
        </authorList>
    </citation>
    <scope>NUCLEOTIDE SEQUENCE</scope>
    <source>
        <strain evidence="3">ID150040</strain>
    </source>
</reference>
<dbReference type="EMBL" id="BNJK01000001">
    <property type="protein sequence ID" value="GHO96352.1"/>
    <property type="molecule type" value="Genomic_DNA"/>
</dbReference>
<keyword evidence="1" id="KW-1133">Transmembrane helix</keyword>
<feature type="transmembrane region" description="Helical" evidence="1">
    <location>
        <begin position="227"/>
        <end position="251"/>
    </location>
</feature>
<keyword evidence="1" id="KW-0472">Membrane</keyword>
<sequence length="286" mass="32994">MLFLFLLVLGLLVAHRFYYFQLDRTYAQGTCTIEAARIYHKNYGDGQNEEATLPDFTYQVKTRDGRLFEASGYSGPLHYYTFQPQEAQKIVSDYAIGKQYPCWYDPFLPSQAVLAFNGLDQFAQVVVLGSLINLLAGLLIGLGLLLLFSVYQDLMERRGKVQRRGKVMRYQDVIEWEQIYTVSVIVFRLFWHQKTFELPGVLPLGSRVPLIYHPRKDSIQVGRLPSLFRLFCLLICGCGLILLTIVGFRLFNLTEMDRNFWGWSSSLFKEITQYLPLVGGSRIRLP</sequence>
<evidence type="ECO:0000259" key="2">
    <source>
        <dbReference type="Pfam" id="PF12158"/>
    </source>
</evidence>
<dbReference type="InterPro" id="IPR021994">
    <property type="entry name" value="DUF3592"/>
</dbReference>
<evidence type="ECO:0000256" key="1">
    <source>
        <dbReference type="SAM" id="Phobius"/>
    </source>
</evidence>
<keyword evidence="1" id="KW-0812">Transmembrane</keyword>
<organism evidence="3 4">
    <name type="scientific">Reticulibacter mediterranei</name>
    <dbReference type="NCBI Taxonomy" id="2778369"/>
    <lineage>
        <taxon>Bacteria</taxon>
        <taxon>Bacillati</taxon>
        <taxon>Chloroflexota</taxon>
        <taxon>Ktedonobacteria</taxon>
        <taxon>Ktedonobacterales</taxon>
        <taxon>Reticulibacteraceae</taxon>
        <taxon>Reticulibacter</taxon>
    </lineage>
</organism>
<feature type="transmembrane region" description="Helical" evidence="1">
    <location>
        <begin position="131"/>
        <end position="152"/>
    </location>
</feature>
<evidence type="ECO:0000313" key="4">
    <source>
        <dbReference type="Proteomes" id="UP000597444"/>
    </source>
</evidence>
<feature type="domain" description="DUF3592" evidence="2">
    <location>
        <begin position="30"/>
        <end position="115"/>
    </location>
</feature>
<protein>
    <recommendedName>
        <fullName evidence="2">DUF3592 domain-containing protein</fullName>
    </recommendedName>
</protein>
<accession>A0A8J3N2V6</accession>
<proteinExistence type="predicted"/>
<evidence type="ECO:0000313" key="3">
    <source>
        <dbReference type="EMBL" id="GHO96352.1"/>
    </source>
</evidence>
<dbReference type="Proteomes" id="UP000597444">
    <property type="component" value="Unassembled WGS sequence"/>
</dbReference>
<name>A0A8J3N2V6_9CHLR</name>
<gene>
    <name evidence="3" type="ORF">KSF_064000</name>
</gene>